<dbReference type="InterPro" id="IPR050618">
    <property type="entry name" value="Ubq-SigPath_Reg"/>
</dbReference>
<evidence type="ECO:0000313" key="2">
    <source>
        <dbReference type="EMBL" id="EXX69108.1"/>
    </source>
</evidence>
<dbReference type="STRING" id="1432141.A0A015MQV2"/>
<dbReference type="OrthoDB" id="25503at2759"/>
<organism evidence="2 3">
    <name type="scientific">Rhizophagus irregularis (strain DAOM 197198w)</name>
    <name type="common">Glomus intraradices</name>
    <dbReference type="NCBI Taxonomy" id="1432141"/>
    <lineage>
        <taxon>Eukaryota</taxon>
        <taxon>Fungi</taxon>
        <taxon>Fungi incertae sedis</taxon>
        <taxon>Mucoromycota</taxon>
        <taxon>Glomeromycotina</taxon>
        <taxon>Glomeromycetes</taxon>
        <taxon>Glomerales</taxon>
        <taxon>Glomeraceae</taxon>
        <taxon>Rhizophagus</taxon>
    </lineage>
</organism>
<dbReference type="PROSITE" id="PS50188">
    <property type="entry name" value="B302_SPRY"/>
    <property type="match status" value="1"/>
</dbReference>
<dbReference type="Proteomes" id="UP000022910">
    <property type="component" value="Unassembled WGS sequence"/>
</dbReference>
<dbReference type="InterPro" id="IPR001870">
    <property type="entry name" value="B30.2/SPRY"/>
</dbReference>
<dbReference type="PANTHER" id="PTHR12864">
    <property type="entry name" value="RAN BINDING PROTEIN 9-RELATED"/>
    <property type="match status" value="1"/>
</dbReference>
<evidence type="ECO:0000313" key="3">
    <source>
        <dbReference type="Proteomes" id="UP000022910"/>
    </source>
</evidence>
<dbReference type="AlphaFoldDB" id="A0A015MQV2"/>
<gene>
    <name evidence="2" type="ORF">RirG_098970</name>
</gene>
<dbReference type="InterPro" id="IPR013320">
    <property type="entry name" value="ConA-like_dom_sf"/>
</dbReference>
<dbReference type="SMART" id="SM00449">
    <property type="entry name" value="SPRY"/>
    <property type="match status" value="1"/>
</dbReference>
<dbReference type="Gene3D" id="2.60.120.920">
    <property type="match status" value="1"/>
</dbReference>
<name>A0A015MQV2_RHIIW</name>
<dbReference type="InterPro" id="IPR003877">
    <property type="entry name" value="SPRY_dom"/>
</dbReference>
<keyword evidence="3" id="KW-1185">Reference proteome</keyword>
<feature type="domain" description="B30.2/SPRY" evidence="1">
    <location>
        <begin position="11"/>
        <end position="201"/>
    </location>
</feature>
<dbReference type="InterPro" id="IPR043136">
    <property type="entry name" value="B30.2/SPRY_sf"/>
</dbReference>
<protein>
    <submittedName>
        <fullName evidence="2">Glucose-induced degradation complex subunit VID30</fullName>
    </submittedName>
</protein>
<sequence>MDEKNDICIPSYLRFSPAYNYINSNKIKLPTKLNASDSSKWLKVSEDGLTIIYRGVHLDLRYSYVGSIRANHYVPPEVGLFYYEINIIDKGTCGIIGLGFCEPNIRLGTMPGWDYKSYGYHGDDGKKFASSGKGSIYGPTYTTGDTVGVGINFFNNTMFFTKNGIHLGTAFTHVESSTLYPVIGLRSLRECVLVNFGQKQFMFDIDQYIQKVINEISDEK</sequence>
<dbReference type="SUPFAM" id="SSF49899">
    <property type="entry name" value="Concanavalin A-like lectins/glucanases"/>
    <property type="match status" value="1"/>
</dbReference>
<dbReference type="EMBL" id="JEMT01016955">
    <property type="protein sequence ID" value="EXX69108.1"/>
    <property type="molecule type" value="Genomic_DNA"/>
</dbReference>
<evidence type="ECO:0000259" key="1">
    <source>
        <dbReference type="PROSITE" id="PS50188"/>
    </source>
</evidence>
<accession>A0A015MQV2</accession>
<dbReference type="Pfam" id="PF00622">
    <property type="entry name" value="SPRY"/>
    <property type="match status" value="1"/>
</dbReference>
<comment type="caution">
    <text evidence="2">The sequence shown here is derived from an EMBL/GenBank/DDBJ whole genome shotgun (WGS) entry which is preliminary data.</text>
</comment>
<proteinExistence type="predicted"/>
<reference evidence="2 3" key="1">
    <citation type="submission" date="2014-02" db="EMBL/GenBank/DDBJ databases">
        <title>Single nucleus genome sequencing reveals high similarity among nuclei of an endomycorrhizal fungus.</title>
        <authorList>
            <person name="Lin K."/>
            <person name="Geurts R."/>
            <person name="Zhang Z."/>
            <person name="Limpens E."/>
            <person name="Saunders D.G."/>
            <person name="Mu D."/>
            <person name="Pang E."/>
            <person name="Cao H."/>
            <person name="Cha H."/>
            <person name="Lin T."/>
            <person name="Zhou Q."/>
            <person name="Shang Y."/>
            <person name="Li Y."/>
            <person name="Ivanov S."/>
            <person name="Sharma T."/>
            <person name="Velzen R.V."/>
            <person name="Ruijter N.D."/>
            <person name="Aanen D.K."/>
            <person name="Win J."/>
            <person name="Kamoun S."/>
            <person name="Bisseling T."/>
            <person name="Huang S."/>
        </authorList>
    </citation>
    <scope>NUCLEOTIDE SEQUENCE [LARGE SCALE GENOMIC DNA]</scope>
    <source>
        <strain evidence="3">DAOM197198w</strain>
    </source>
</reference>